<feature type="transmembrane region" description="Helical" evidence="1">
    <location>
        <begin position="66"/>
        <end position="86"/>
    </location>
</feature>
<reference evidence="4" key="1">
    <citation type="journal article" date="2019" name="Int. J. Syst. Evol. Microbiol.">
        <title>The Global Catalogue of Microorganisms (GCM) 10K type strain sequencing project: providing services to taxonomists for standard genome sequencing and annotation.</title>
        <authorList>
            <consortium name="The Broad Institute Genomics Platform"/>
            <consortium name="The Broad Institute Genome Sequencing Center for Infectious Disease"/>
            <person name="Wu L."/>
            <person name="Ma J."/>
        </authorList>
    </citation>
    <scope>NUCLEOTIDE SEQUENCE [LARGE SCALE GENOMIC DNA]</scope>
    <source>
        <strain evidence="4">JCM 17979</strain>
    </source>
</reference>
<dbReference type="Pfam" id="PF20182">
    <property type="entry name" value="DUF6545"/>
    <property type="match status" value="1"/>
</dbReference>
<feature type="transmembrane region" description="Helical" evidence="1">
    <location>
        <begin position="37"/>
        <end position="60"/>
    </location>
</feature>
<keyword evidence="1" id="KW-0472">Membrane</keyword>
<dbReference type="InterPro" id="IPR050039">
    <property type="entry name" value="MAB_1171c-like"/>
</dbReference>
<keyword evidence="1" id="KW-1133">Transmembrane helix</keyword>
<dbReference type="Proteomes" id="UP001500928">
    <property type="component" value="Unassembled WGS sequence"/>
</dbReference>
<feature type="transmembrane region" description="Helical" evidence="1">
    <location>
        <begin position="179"/>
        <end position="203"/>
    </location>
</feature>
<proteinExistence type="predicted"/>
<keyword evidence="4" id="KW-1185">Reference proteome</keyword>
<organism evidence="3 4">
    <name type="scientific">Actinomycetospora chlora</name>
    <dbReference type="NCBI Taxonomy" id="663608"/>
    <lineage>
        <taxon>Bacteria</taxon>
        <taxon>Bacillati</taxon>
        <taxon>Actinomycetota</taxon>
        <taxon>Actinomycetes</taxon>
        <taxon>Pseudonocardiales</taxon>
        <taxon>Pseudonocardiaceae</taxon>
        <taxon>Actinomycetospora</taxon>
    </lineage>
</organism>
<feature type="transmembrane region" description="Helical" evidence="1">
    <location>
        <begin position="98"/>
        <end position="128"/>
    </location>
</feature>
<feature type="transmembrane region" description="Helical" evidence="1">
    <location>
        <begin position="148"/>
        <end position="167"/>
    </location>
</feature>
<keyword evidence="1" id="KW-0812">Transmembrane</keyword>
<accession>A0ABP9BTE1</accession>
<protein>
    <recommendedName>
        <fullName evidence="2">DUF6545 domain-containing protein</fullName>
    </recommendedName>
</protein>
<feature type="transmembrane region" description="Helical" evidence="1">
    <location>
        <begin position="6"/>
        <end position="25"/>
    </location>
</feature>
<evidence type="ECO:0000313" key="3">
    <source>
        <dbReference type="EMBL" id="GAA4798974.1"/>
    </source>
</evidence>
<feature type="transmembrane region" description="Helical" evidence="1">
    <location>
        <begin position="223"/>
        <end position="244"/>
    </location>
</feature>
<sequence length="374" mass="39483">MVSVPPLATEALVVIAVYAIVWQGYKLRRRINGFAHVALLVFVLGTLGPQIVSALFRAGVLPATPAAILGDIAVTVPVVALACFRLGLEGRSPGDRVVVLVIGSGVVLAALTVVLSLVTVAAGVPIGIAGGGAEYGHPAGATSALLNSLYRVVVIFWVGLWVFPFTARPGTPPRLRLGMRIAAVGILAMGVVVTVGLVTGIQAVIAGHAVRGSLLPLLVTGEIVAGTCWAVGLSYPLVASRWAARRAARTQRRDLERLEPLWTTGLEAFPELRRPADEAREPVDFRLQRRKGECFDCLHHLRLYEDTGAAAASRAAVELLEAALERYAGRHGESVWAAVDRRDPAAEQDVALLVELADLVAELRVAGVPATQGE</sequence>
<evidence type="ECO:0000313" key="4">
    <source>
        <dbReference type="Proteomes" id="UP001500928"/>
    </source>
</evidence>
<comment type="caution">
    <text evidence="3">The sequence shown here is derived from an EMBL/GenBank/DDBJ whole genome shotgun (WGS) entry which is preliminary data.</text>
</comment>
<evidence type="ECO:0000259" key="2">
    <source>
        <dbReference type="Pfam" id="PF20182"/>
    </source>
</evidence>
<name>A0ABP9BTE1_9PSEU</name>
<evidence type="ECO:0000256" key="1">
    <source>
        <dbReference type="SAM" id="Phobius"/>
    </source>
</evidence>
<gene>
    <name evidence="3" type="ORF">GCM10023200_39800</name>
</gene>
<dbReference type="NCBIfam" id="NF042915">
    <property type="entry name" value="MAB_1171c_fam"/>
    <property type="match status" value="1"/>
</dbReference>
<dbReference type="EMBL" id="BAABHO010000034">
    <property type="protein sequence ID" value="GAA4798974.1"/>
    <property type="molecule type" value="Genomic_DNA"/>
</dbReference>
<feature type="domain" description="DUF6545" evidence="2">
    <location>
        <begin position="250"/>
        <end position="357"/>
    </location>
</feature>
<dbReference type="InterPro" id="IPR046675">
    <property type="entry name" value="DUF6545"/>
</dbReference>